<dbReference type="RefSeq" id="WP_267777766.1">
    <property type="nucleotide sequence ID" value="NZ_JAPNKE010000002.1"/>
</dbReference>
<dbReference type="Pfam" id="PF19714">
    <property type="entry name" value="DUF6209"/>
    <property type="match status" value="1"/>
</dbReference>
<organism evidence="1 2">
    <name type="scientific">Nannocystis pusilla</name>
    <dbReference type="NCBI Taxonomy" id="889268"/>
    <lineage>
        <taxon>Bacteria</taxon>
        <taxon>Pseudomonadati</taxon>
        <taxon>Myxococcota</taxon>
        <taxon>Polyangia</taxon>
        <taxon>Nannocystales</taxon>
        <taxon>Nannocystaceae</taxon>
        <taxon>Nannocystis</taxon>
    </lineage>
</organism>
<dbReference type="EMBL" id="JAPNKE010000002">
    <property type="protein sequence ID" value="MCY1013678.1"/>
    <property type="molecule type" value="Genomic_DNA"/>
</dbReference>
<dbReference type="Proteomes" id="UP001150924">
    <property type="component" value="Unassembled WGS sequence"/>
</dbReference>
<name>A0A9X3J516_9BACT</name>
<dbReference type="AlphaFoldDB" id="A0A9X3J516"/>
<evidence type="ECO:0000313" key="2">
    <source>
        <dbReference type="Proteomes" id="UP001150924"/>
    </source>
</evidence>
<gene>
    <name evidence="1" type="ORF">OV079_50755</name>
</gene>
<comment type="caution">
    <text evidence="1">The sequence shown here is derived from an EMBL/GenBank/DDBJ whole genome shotgun (WGS) entry which is preliminary data.</text>
</comment>
<dbReference type="InterPro" id="IPR046181">
    <property type="entry name" value="DUF6209"/>
</dbReference>
<sequence>MTTVRFLPEWRHEQDGALRPGDTLRIEYDVGRLTCCRSERYGQAAWSIAAYVRFHPDEQVQSAAVSTGPAEFTIPANATRAEMWFRNTDQTGCSAWDSRYGLNYSFDVA</sequence>
<proteinExistence type="predicted"/>
<protein>
    <submittedName>
        <fullName evidence="1">DUF6209 family protein</fullName>
    </submittedName>
</protein>
<evidence type="ECO:0000313" key="1">
    <source>
        <dbReference type="EMBL" id="MCY1013678.1"/>
    </source>
</evidence>
<reference evidence="1" key="1">
    <citation type="submission" date="2022-11" db="EMBL/GenBank/DDBJ databases">
        <title>Minimal conservation of predation-associated metabolite biosynthetic gene clusters underscores biosynthetic potential of Myxococcota including descriptions for ten novel species: Archangium lansinium sp. nov., Myxococcus landrumus sp. nov., Nannocystis bai.</title>
        <authorList>
            <person name="Ahearne A."/>
            <person name="Stevens C."/>
            <person name="Phillips K."/>
        </authorList>
    </citation>
    <scope>NUCLEOTIDE SEQUENCE</scope>
    <source>
        <strain evidence="1">Na p29</strain>
    </source>
</reference>
<accession>A0A9X3J516</accession>
<keyword evidence="2" id="KW-1185">Reference proteome</keyword>